<dbReference type="SUPFAM" id="SSF52047">
    <property type="entry name" value="RNI-like"/>
    <property type="match status" value="1"/>
</dbReference>
<dbReference type="InterPro" id="IPR032675">
    <property type="entry name" value="LRR_dom_sf"/>
</dbReference>
<gene>
    <name evidence="1" type="ORF">K466DRAFT_594666</name>
</gene>
<dbReference type="STRING" id="1314778.A0A5C3PUF3"/>
<evidence type="ECO:0000313" key="1">
    <source>
        <dbReference type="EMBL" id="TFK93071.1"/>
    </source>
</evidence>
<dbReference type="InParanoid" id="A0A5C3PUF3"/>
<keyword evidence="2" id="KW-1185">Reference proteome</keyword>
<evidence type="ECO:0008006" key="3">
    <source>
        <dbReference type="Google" id="ProtNLM"/>
    </source>
</evidence>
<dbReference type="AlphaFoldDB" id="A0A5C3PUF3"/>
<dbReference type="Gene3D" id="3.80.10.10">
    <property type="entry name" value="Ribonuclease Inhibitor"/>
    <property type="match status" value="1"/>
</dbReference>
<reference evidence="1 2" key="1">
    <citation type="journal article" date="2019" name="Nat. Ecol. Evol.">
        <title>Megaphylogeny resolves global patterns of mushroom evolution.</title>
        <authorList>
            <person name="Varga T."/>
            <person name="Krizsan K."/>
            <person name="Foldi C."/>
            <person name="Dima B."/>
            <person name="Sanchez-Garcia M."/>
            <person name="Sanchez-Ramirez S."/>
            <person name="Szollosi G.J."/>
            <person name="Szarkandi J.G."/>
            <person name="Papp V."/>
            <person name="Albert L."/>
            <person name="Andreopoulos W."/>
            <person name="Angelini C."/>
            <person name="Antonin V."/>
            <person name="Barry K.W."/>
            <person name="Bougher N.L."/>
            <person name="Buchanan P."/>
            <person name="Buyck B."/>
            <person name="Bense V."/>
            <person name="Catcheside P."/>
            <person name="Chovatia M."/>
            <person name="Cooper J."/>
            <person name="Damon W."/>
            <person name="Desjardin D."/>
            <person name="Finy P."/>
            <person name="Geml J."/>
            <person name="Haridas S."/>
            <person name="Hughes K."/>
            <person name="Justo A."/>
            <person name="Karasinski D."/>
            <person name="Kautmanova I."/>
            <person name="Kiss B."/>
            <person name="Kocsube S."/>
            <person name="Kotiranta H."/>
            <person name="LaButti K.M."/>
            <person name="Lechner B.E."/>
            <person name="Liimatainen K."/>
            <person name="Lipzen A."/>
            <person name="Lukacs Z."/>
            <person name="Mihaltcheva S."/>
            <person name="Morgado L.N."/>
            <person name="Niskanen T."/>
            <person name="Noordeloos M.E."/>
            <person name="Ohm R.A."/>
            <person name="Ortiz-Santana B."/>
            <person name="Ovrebo C."/>
            <person name="Racz N."/>
            <person name="Riley R."/>
            <person name="Savchenko A."/>
            <person name="Shiryaev A."/>
            <person name="Soop K."/>
            <person name="Spirin V."/>
            <person name="Szebenyi C."/>
            <person name="Tomsovsky M."/>
            <person name="Tulloss R.E."/>
            <person name="Uehling J."/>
            <person name="Grigoriev I.V."/>
            <person name="Vagvolgyi C."/>
            <person name="Papp T."/>
            <person name="Martin F.M."/>
            <person name="Miettinen O."/>
            <person name="Hibbett D.S."/>
            <person name="Nagy L.G."/>
        </authorList>
    </citation>
    <scope>NUCLEOTIDE SEQUENCE [LARGE SCALE GENOMIC DNA]</scope>
    <source>
        <strain evidence="1 2">HHB13444</strain>
    </source>
</reference>
<name>A0A5C3PUF3_9APHY</name>
<proteinExistence type="predicted"/>
<dbReference type="EMBL" id="ML210987">
    <property type="protein sequence ID" value="TFK93071.1"/>
    <property type="molecule type" value="Genomic_DNA"/>
</dbReference>
<sequence>MDTLSFERLPADVHKDICHWLVHGDSDSSDVPRPKSSRKHSSDRYSGLRAVAALARTSRTLHESAADILWEWIPNLALLFYTLPRECYTTEQTEDRTTAFEIIRQLQDADLVRFRLYAARVNKVGVWDYTEDFSFLPRKVQAYASTHNSLLELCRVATVNGWRLLPNLTTLACTEETLPVSVSSHLPHLFGPSLREFKFEQHNLDKGPALDGTFPTAHVEGEENIVTMLVALRPHAAQLERLNIRVDDSSPPMVEAFWDVVLSCRNLVALDSGYFPLTPAALHHLAHLPLLEQLHFASLNGAFTKKWILEFESLLPSETFPRLHTSYMILVNLDLATAIVNHITSPSLRGLEIEIHRKRVPSVTIHRFFHSFCRLPDISALQWFHLRCTVFCHDSPGTSPAPITDKMLRPFLASSRIDFFELFVECPFDLDDAFIADMVRAWPNINNLRLGGSYPRGVGYVPEVTWNGIIEMARGWPGLKELSVEFDTDLSRASATRLEEVLESNRMNSFKSRRTLDFMHVGLSKVENDMAVATLLSELFTPITEIHSDWYDLAMQEEAEEQRRMEKEGDAFQPDPQLAERVALYVTYHDRWCSMENPMRHIDLIRRQEGVIVEVPDVEHGALDSESDDESMSSLD</sequence>
<protein>
    <recommendedName>
        <fullName evidence="3">F-box domain-containing protein</fullName>
    </recommendedName>
</protein>
<dbReference type="Proteomes" id="UP000308197">
    <property type="component" value="Unassembled WGS sequence"/>
</dbReference>
<accession>A0A5C3PUF3</accession>
<organism evidence="1 2">
    <name type="scientific">Polyporus arcularius HHB13444</name>
    <dbReference type="NCBI Taxonomy" id="1314778"/>
    <lineage>
        <taxon>Eukaryota</taxon>
        <taxon>Fungi</taxon>
        <taxon>Dikarya</taxon>
        <taxon>Basidiomycota</taxon>
        <taxon>Agaricomycotina</taxon>
        <taxon>Agaricomycetes</taxon>
        <taxon>Polyporales</taxon>
        <taxon>Polyporaceae</taxon>
        <taxon>Polyporus</taxon>
    </lineage>
</organism>
<evidence type="ECO:0000313" key="2">
    <source>
        <dbReference type="Proteomes" id="UP000308197"/>
    </source>
</evidence>